<dbReference type="OrthoDB" id="2258929at2759"/>
<dbReference type="AlphaFoldDB" id="A0A8H7S995"/>
<gene>
    <name evidence="1" type="ORF">INT45_001962</name>
</gene>
<evidence type="ECO:0000313" key="1">
    <source>
        <dbReference type="EMBL" id="KAG2223828.1"/>
    </source>
</evidence>
<proteinExistence type="predicted"/>
<dbReference type="Proteomes" id="UP000646827">
    <property type="component" value="Unassembled WGS sequence"/>
</dbReference>
<reference evidence="1 2" key="1">
    <citation type="submission" date="2020-12" db="EMBL/GenBank/DDBJ databases">
        <title>Metabolic potential, ecology and presence of endohyphal bacteria is reflected in genomic diversity of Mucoromycotina.</title>
        <authorList>
            <person name="Muszewska A."/>
            <person name="Okrasinska A."/>
            <person name="Steczkiewicz K."/>
            <person name="Drgas O."/>
            <person name="Orlowska M."/>
            <person name="Perlinska-Lenart U."/>
            <person name="Aleksandrzak-Piekarczyk T."/>
            <person name="Szatraj K."/>
            <person name="Zielenkiewicz U."/>
            <person name="Pilsyk S."/>
            <person name="Malc E."/>
            <person name="Mieczkowski P."/>
            <person name="Kruszewska J.S."/>
            <person name="Biernat P."/>
            <person name="Pawlowska J."/>
        </authorList>
    </citation>
    <scope>NUCLEOTIDE SEQUENCE [LARGE SCALE GENOMIC DNA]</scope>
    <source>
        <strain evidence="1 2">CBS 142.35</strain>
    </source>
</reference>
<comment type="caution">
    <text evidence="1">The sequence shown here is derived from an EMBL/GenBank/DDBJ whole genome shotgun (WGS) entry which is preliminary data.</text>
</comment>
<organism evidence="1 2">
    <name type="scientific">Circinella minor</name>
    <dbReference type="NCBI Taxonomy" id="1195481"/>
    <lineage>
        <taxon>Eukaryota</taxon>
        <taxon>Fungi</taxon>
        <taxon>Fungi incertae sedis</taxon>
        <taxon>Mucoromycota</taxon>
        <taxon>Mucoromycotina</taxon>
        <taxon>Mucoromycetes</taxon>
        <taxon>Mucorales</taxon>
        <taxon>Lichtheimiaceae</taxon>
        <taxon>Circinella</taxon>
    </lineage>
</organism>
<evidence type="ECO:0008006" key="3">
    <source>
        <dbReference type="Google" id="ProtNLM"/>
    </source>
</evidence>
<evidence type="ECO:0000313" key="2">
    <source>
        <dbReference type="Proteomes" id="UP000646827"/>
    </source>
</evidence>
<dbReference type="EMBL" id="JAEPRB010000054">
    <property type="protein sequence ID" value="KAG2223828.1"/>
    <property type="molecule type" value="Genomic_DNA"/>
</dbReference>
<sequence>MTPPKAPGNDHLTGAMFKSIETQQSAAGNYRPISLTSVLRKILERCLLPKMLTAINTLDISQGGFRHHRGALNQAFSLNMLLRQYEKQHNELKTLSSPLFHLVRHMFDDIQTAVIIQNHQSRPDNVVRQ</sequence>
<name>A0A8H7S995_9FUNG</name>
<accession>A0A8H7S995</accession>
<keyword evidence="2" id="KW-1185">Reference proteome</keyword>
<protein>
    <recommendedName>
        <fullName evidence="3">Reverse transcriptase domain-containing protein</fullName>
    </recommendedName>
</protein>